<dbReference type="AlphaFoldDB" id="A0A2K8U5Z8"/>
<keyword evidence="2" id="KW-1133">Transmembrane helix</keyword>
<feature type="compositionally biased region" description="Low complexity" evidence="1">
    <location>
        <begin position="33"/>
        <end position="42"/>
    </location>
</feature>
<dbReference type="Pfam" id="PF13808">
    <property type="entry name" value="DDE_Tnp_1_assoc"/>
    <property type="match status" value="1"/>
</dbReference>
<reference evidence="4 5" key="1">
    <citation type="submission" date="2017-03" db="EMBL/GenBank/DDBJ databases">
        <title>Complete genome sequence of Candidatus 'Thiodictyon syntrophicum' sp. nov. strain Cad16T, a photolithoautotroph purple sulfur bacterium isolated from an alpine meromictic lake.</title>
        <authorList>
            <person name="Luedin S.M."/>
            <person name="Pothier J.F."/>
            <person name="Danza F."/>
            <person name="Storelli N."/>
            <person name="Wittwer M."/>
            <person name="Tonolla M."/>
        </authorList>
    </citation>
    <scope>NUCLEOTIDE SEQUENCE [LARGE SCALE GENOMIC DNA]</scope>
    <source>
        <strain evidence="4 5">Cad16T</strain>
    </source>
</reference>
<proteinExistence type="predicted"/>
<keyword evidence="2" id="KW-0472">Membrane</keyword>
<accession>A0A2K8U5Z8</accession>
<dbReference type="EMBL" id="CP020370">
    <property type="protein sequence ID" value="AUB81018.1"/>
    <property type="molecule type" value="Genomic_DNA"/>
</dbReference>
<gene>
    <name evidence="4" type="ORF">THSYN_08680</name>
</gene>
<evidence type="ECO:0000259" key="3">
    <source>
        <dbReference type="Pfam" id="PF13808"/>
    </source>
</evidence>
<feature type="domain" description="H repeat-associated protein N-terminal" evidence="3">
    <location>
        <begin position="90"/>
        <end position="176"/>
    </location>
</feature>
<keyword evidence="5" id="KW-1185">Reference proteome</keyword>
<keyword evidence="2" id="KW-0812">Transmembrane</keyword>
<protein>
    <recommendedName>
        <fullName evidence="3">H repeat-associated protein N-terminal domain-containing protein</fullName>
    </recommendedName>
</protein>
<name>A0A2K8U5Z8_9GAMM</name>
<dbReference type="KEGG" id="tsy:THSYN_08680"/>
<evidence type="ECO:0000256" key="1">
    <source>
        <dbReference type="SAM" id="MobiDB-lite"/>
    </source>
</evidence>
<organism evidence="4 5">
    <name type="scientific">Candidatus Thiodictyon syntrophicum</name>
    <dbReference type="NCBI Taxonomy" id="1166950"/>
    <lineage>
        <taxon>Bacteria</taxon>
        <taxon>Pseudomonadati</taxon>
        <taxon>Pseudomonadota</taxon>
        <taxon>Gammaproteobacteria</taxon>
        <taxon>Chromatiales</taxon>
        <taxon>Chromatiaceae</taxon>
        <taxon>Thiodictyon</taxon>
    </lineage>
</organism>
<evidence type="ECO:0000313" key="4">
    <source>
        <dbReference type="EMBL" id="AUB81018.1"/>
    </source>
</evidence>
<evidence type="ECO:0000313" key="5">
    <source>
        <dbReference type="Proteomes" id="UP000232638"/>
    </source>
</evidence>
<sequence length="553" mass="64001">MRRVRGDDAMSKPCRRLSRAAIKEQRAHKKQQEQALRQQQRQDGLIPRVPAPLPNRCSAYATLAEEQQAREAAVSGQVRVLRRELPALLAALGQIPEPRNPKKCRHRLTVLLLYGLLMFVFQFASRRAVNRELTHPQFEANLRLLFPELETLPHADTLFRLLRDIDVTHLEQAHIDLVRRLIRAKTFRRYLINHAYPIAIDGSQKFTRDHLWDENLLERQVGAEDARHTQYFVYVLEASLAFHNGLVIPLLSEFLEYAKGDTKADKQDCERRAFTRLSARIKTLFPRLPILLLLDGLYADGPVMQCCHQYHWQFMIVFKDKDLPTVWEEFHALHAVQPAGCQRDWGERHQRFSWVNAIDYAFSNNTRRHLSLHVVVCEETWETIDEQGARLTKTARHAWLSSQPLSRANAHERCNLGARYRWGIEAGFLVEKHQGYHYEHAFALNWNAMKGYHYLMRLAHLFNTLARFARHLRELYRTLGVRGAIAFIRASCAGPWLDPARMRRLLVAADLKPVGTCRPETGSSSPSSSWLRNNQAGVFLLWALLRSSSARVS</sequence>
<feature type="transmembrane region" description="Helical" evidence="2">
    <location>
        <begin position="108"/>
        <end position="125"/>
    </location>
</feature>
<dbReference type="InterPro" id="IPR032806">
    <property type="entry name" value="YbfD_N"/>
</dbReference>
<dbReference type="Proteomes" id="UP000232638">
    <property type="component" value="Chromosome"/>
</dbReference>
<evidence type="ECO:0000256" key="2">
    <source>
        <dbReference type="SAM" id="Phobius"/>
    </source>
</evidence>
<feature type="region of interest" description="Disordered" evidence="1">
    <location>
        <begin position="22"/>
        <end position="52"/>
    </location>
</feature>